<accession>A0A5C5Y525</accession>
<reference evidence="1 2" key="1">
    <citation type="submission" date="2019-02" db="EMBL/GenBank/DDBJ databases">
        <title>Deep-cultivation of Planctomycetes and their phenomic and genomic characterization uncovers novel biology.</title>
        <authorList>
            <person name="Wiegand S."/>
            <person name="Jogler M."/>
            <person name="Boedeker C."/>
            <person name="Pinto D."/>
            <person name="Vollmers J."/>
            <person name="Rivas-Marin E."/>
            <person name="Kohn T."/>
            <person name="Peeters S.H."/>
            <person name="Heuer A."/>
            <person name="Rast P."/>
            <person name="Oberbeckmann S."/>
            <person name="Bunk B."/>
            <person name="Jeske O."/>
            <person name="Meyerdierks A."/>
            <person name="Storesund J.E."/>
            <person name="Kallscheuer N."/>
            <person name="Luecker S."/>
            <person name="Lage O.M."/>
            <person name="Pohl T."/>
            <person name="Merkel B.J."/>
            <person name="Hornburger P."/>
            <person name="Mueller R.-W."/>
            <person name="Bruemmer F."/>
            <person name="Labrenz M."/>
            <person name="Spormann A.M."/>
            <person name="Op Den Camp H."/>
            <person name="Overmann J."/>
            <person name="Amann R."/>
            <person name="Jetten M.S.M."/>
            <person name="Mascher T."/>
            <person name="Medema M.H."/>
            <person name="Devos D.P."/>
            <person name="Kaster A.-K."/>
            <person name="Ovreas L."/>
            <person name="Rohde M."/>
            <person name="Galperin M.Y."/>
            <person name="Jogler C."/>
        </authorList>
    </citation>
    <scope>NUCLEOTIDE SEQUENCE [LARGE SCALE GENOMIC DNA]</scope>
    <source>
        <strain evidence="1 2">Pan14r</strain>
    </source>
</reference>
<organism evidence="1 2">
    <name type="scientific">Crateriforma conspicua</name>
    <dbReference type="NCBI Taxonomy" id="2527996"/>
    <lineage>
        <taxon>Bacteria</taxon>
        <taxon>Pseudomonadati</taxon>
        <taxon>Planctomycetota</taxon>
        <taxon>Planctomycetia</taxon>
        <taxon>Planctomycetales</taxon>
        <taxon>Planctomycetaceae</taxon>
        <taxon>Crateriforma</taxon>
    </lineage>
</organism>
<name>A0A5C5Y525_9PLAN</name>
<dbReference type="Proteomes" id="UP000317238">
    <property type="component" value="Unassembled WGS sequence"/>
</dbReference>
<dbReference type="EMBL" id="SJPL01000001">
    <property type="protein sequence ID" value="TWT70009.1"/>
    <property type="molecule type" value="Genomic_DNA"/>
</dbReference>
<dbReference type="AlphaFoldDB" id="A0A5C5Y525"/>
<gene>
    <name evidence="1" type="ORF">Pan14r_23060</name>
</gene>
<comment type="caution">
    <text evidence="1">The sequence shown here is derived from an EMBL/GenBank/DDBJ whole genome shotgun (WGS) entry which is preliminary data.</text>
</comment>
<protein>
    <submittedName>
        <fullName evidence="1">Uncharacterized protein</fullName>
    </submittedName>
</protein>
<proteinExistence type="predicted"/>
<evidence type="ECO:0000313" key="2">
    <source>
        <dbReference type="Proteomes" id="UP000317238"/>
    </source>
</evidence>
<evidence type="ECO:0000313" key="1">
    <source>
        <dbReference type="EMBL" id="TWT70009.1"/>
    </source>
</evidence>
<keyword evidence="2" id="KW-1185">Reference proteome</keyword>
<sequence>MQITTTKAVKCLACGSAARTRYHDVRRIKTDEPGFTHLVIRRTTCAKCGEPRIEQSYEHEIIKRPKGPAPA</sequence>